<dbReference type="Proteomes" id="UP000327013">
    <property type="component" value="Unassembled WGS sequence"/>
</dbReference>
<comment type="caution">
    <text evidence="2">The sequence shown here is derived from an EMBL/GenBank/DDBJ whole genome shotgun (WGS) entry which is preliminary data.</text>
</comment>
<dbReference type="InterPro" id="IPR039116">
    <property type="entry name" value="CCDC93"/>
</dbReference>
<dbReference type="PANTHER" id="PTHR16441">
    <property type="entry name" value="FIDIPIDINE"/>
    <property type="match status" value="1"/>
</dbReference>
<protein>
    <recommendedName>
        <fullName evidence="1">CCDC93 coiled-coil domain-containing protein</fullName>
    </recommendedName>
</protein>
<accession>A0A5N6L5P6</accession>
<dbReference type="OrthoDB" id="16092at2759"/>
<evidence type="ECO:0000313" key="3">
    <source>
        <dbReference type="Proteomes" id="UP000327013"/>
    </source>
</evidence>
<sequence>MIVLCINHLDLERQESEFQSNRSVKCSEPQADVIELEGMIANGCDSKSISHILNHSFIESLEKLNSAKKELAARCQAILAVKQQLDDVPSQSELIQYVLFS</sequence>
<dbReference type="Pfam" id="PF09762">
    <property type="entry name" value="CCDC93_CC"/>
    <property type="match status" value="1"/>
</dbReference>
<keyword evidence="3" id="KW-1185">Reference proteome</keyword>
<name>A0A5N6L5P6_9ROSI</name>
<proteinExistence type="predicted"/>
<dbReference type="PANTHER" id="PTHR16441:SF0">
    <property type="entry name" value="COILED-COIL DOMAIN-CONTAINING PROTEIN 93"/>
    <property type="match status" value="1"/>
</dbReference>
<gene>
    <name evidence="2" type="ORF">FH972_027011</name>
</gene>
<dbReference type="AlphaFoldDB" id="A0A5N6L5P6"/>
<dbReference type="InterPro" id="IPR019159">
    <property type="entry name" value="CCDC93_CC"/>
</dbReference>
<evidence type="ECO:0000259" key="1">
    <source>
        <dbReference type="Pfam" id="PF09762"/>
    </source>
</evidence>
<reference evidence="2 3" key="1">
    <citation type="submission" date="2019-06" db="EMBL/GenBank/DDBJ databases">
        <title>A chromosomal-level reference genome of Carpinus fangiana (Coryloideae, Betulaceae).</title>
        <authorList>
            <person name="Yang X."/>
            <person name="Wang Z."/>
            <person name="Zhang L."/>
            <person name="Hao G."/>
            <person name="Liu J."/>
            <person name="Yang Y."/>
        </authorList>
    </citation>
    <scope>NUCLEOTIDE SEQUENCE [LARGE SCALE GENOMIC DNA]</scope>
    <source>
        <strain evidence="2">Cfa_2016G</strain>
        <tissue evidence="2">Leaf</tissue>
    </source>
</reference>
<organism evidence="2 3">
    <name type="scientific">Carpinus fangiana</name>
    <dbReference type="NCBI Taxonomy" id="176857"/>
    <lineage>
        <taxon>Eukaryota</taxon>
        <taxon>Viridiplantae</taxon>
        <taxon>Streptophyta</taxon>
        <taxon>Embryophyta</taxon>
        <taxon>Tracheophyta</taxon>
        <taxon>Spermatophyta</taxon>
        <taxon>Magnoliopsida</taxon>
        <taxon>eudicotyledons</taxon>
        <taxon>Gunneridae</taxon>
        <taxon>Pentapetalae</taxon>
        <taxon>rosids</taxon>
        <taxon>fabids</taxon>
        <taxon>Fagales</taxon>
        <taxon>Betulaceae</taxon>
        <taxon>Carpinus</taxon>
    </lineage>
</organism>
<dbReference type="GO" id="GO:0006893">
    <property type="term" value="P:Golgi to plasma membrane transport"/>
    <property type="evidence" value="ECO:0007669"/>
    <property type="project" value="TreeGrafter"/>
</dbReference>
<evidence type="ECO:0000313" key="2">
    <source>
        <dbReference type="EMBL" id="KAB9235222.1"/>
    </source>
</evidence>
<dbReference type="EMBL" id="VIBQ01000178">
    <property type="protein sequence ID" value="KAB9235222.1"/>
    <property type="molecule type" value="Genomic_DNA"/>
</dbReference>
<feature type="domain" description="CCDC93 coiled-coil" evidence="1">
    <location>
        <begin position="10"/>
        <end position="97"/>
    </location>
</feature>